<accession>A0A377G8S3</accession>
<dbReference type="GeneID" id="93292133"/>
<dbReference type="InterPro" id="IPR000408">
    <property type="entry name" value="Reg_chr_condens"/>
</dbReference>
<evidence type="ECO:0000313" key="3">
    <source>
        <dbReference type="EMBL" id="STO21217.1"/>
    </source>
</evidence>
<dbReference type="AlphaFoldDB" id="A0A377G8S3"/>
<dbReference type="Proteomes" id="UP000254554">
    <property type="component" value="Unassembled WGS sequence"/>
</dbReference>
<dbReference type="SUPFAM" id="SSF50985">
    <property type="entry name" value="RCC1/BLIP-II"/>
    <property type="match status" value="1"/>
</dbReference>
<organism evidence="3 4">
    <name type="scientific">Fluoribacter dumoffii</name>
    <dbReference type="NCBI Taxonomy" id="463"/>
    <lineage>
        <taxon>Bacteria</taxon>
        <taxon>Pseudomonadati</taxon>
        <taxon>Pseudomonadota</taxon>
        <taxon>Gammaproteobacteria</taxon>
        <taxon>Legionellales</taxon>
        <taxon>Legionellaceae</taxon>
        <taxon>Fluoribacter</taxon>
    </lineage>
</organism>
<dbReference type="InterPro" id="IPR009091">
    <property type="entry name" value="RCC1/BLIP-II"/>
</dbReference>
<evidence type="ECO:0000256" key="1">
    <source>
        <dbReference type="SAM" id="MobiDB-lite"/>
    </source>
</evidence>
<dbReference type="Gene3D" id="2.130.10.30">
    <property type="entry name" value="Regulator of chromosome condensation 1/beta-lactamase-inhibitor protein II"/>
    <property type="match status" value="2"/>
</dbReference>
<protein>
    <submittedName>
        <fullName evidence="3">Cell cycle control protein</fullName>
    </submittedName>
</protein>
<reference evidence="3 4" key="1">
    <citation type="submission" date="2018-06" db="EMBL/GenBank/DDBJ databases">
        <authorList>
            <consortium name="Pathogen Informatics"/>
            <person name="Doyle S."/>
        </authorList>
    </citation>
    <scope>NUCLEOTIDE SEQUENCE [LARGE SCALE GENOMIC DNA]</scope>
    <source>
        <strain evidence="3 4">NCTC11370</strain>
    </source>
</reference>
<dbReference type="PROSITE" id="PS50181">
    <property type="entry name" value="FBOX"/>
    <property type="match status" value="1"/>
</dbReference>
<dbReference type="InterPro" id="IPR051553">
    <property type="entry name" value="Ran_GTPase-activating"/>
</dbReference>
<dbReference type="Pfam" id="PF13540">
    <property type="entry name" value="RCC1_2"/>
    <property type="match status" value="2"/>
</dbReference>
<dbReference type="Pfam" id="PF00646">
    <property type="entry name" value="F-box"/>
    <property type="match status" value="1"/>
</dbReference>
<dbReference type="RefSeq" id="WP_010653498.1">
    <property type="nucleotide sequence ID" value="NZ_JAPHOO010000001.1"/>
</dbReference>
<dbReference type="PROSITE" id="PS50012">
    <property type="entry name" value="RCC1_3"/>
    <property type="match status" value="1"/>
</dbReference>
<dbReference type="EMBL" id="UGGT01000001">
    <property type="protein sequence ID" value="STO21217.1"/>
    <property type="molecule type" value="Genomic_DNA"/>
</dbReference>
<evidence type="ECO:0000313" key="4">
    <source>
        <dbReference type="Proteomes" id="UP000254554"/>
    </source>
</evidence>
<sequence length="395" mass="43626">MGRPNLENIAHQLTTLPQELGFLILDNLPLIEIIKLKRVSTQLKNFVSSYLTDELKIKEVSCGQDFTLVLLNRGRVLAVGNNSSGQLGLGNDIKKACMLTEIANLKENIQHISTGFAHSLLLGESGTVYGMGRNAEKQVKPDSDQLSFYSPTPIETSTETIFAQDHTSALIDTHNSFKVLGNSLKGYQHRHNTFFLPDWVPALPDNLDVADVSVNNQHQHALLLTRAGEVFACGNNESGFLGLNSKESFINIWTQIPDIKARQIKTTAVGCFILTQDSVLLVSGLNTKGQLGPNQTLGTFTQLASEVTDFDAADHHTVVVVNNNLYHFGAMTLDNSELRTIEKGILPLQGYSFSQKQPTPSRITFKELMVDFFKNQPSTPKQSQSQTKNSFYFGV</sequence>
<feature type="region of interest" description="Disordered" evidence="1">
    <location>
        <begin position="376"/>
        <end position="395"/>
    </location>
</feature>
<keyword evidence="4" id="KW-1185">Reference proteome</keyword>
<dbReference type="SMART" id="SM00256">
    <property type="entry name" value="FBOX"/>
    <property type="match status" value="1"/>
</dbReference>
<proteinExistence type="predicted"/>
<dbReference type="PANTHER" id="PTHR45982">
    <property type="entry name" value="REGULATOR OF CHROMOSOME CONDENSATION"/>
    <property type="match status" value="1"/>
</dbReference>
<dbReference type="OrthoDB" id="5652934at2"/>
<dbReference type="PANTHER" id="PTHR45982:SF1">
    <property type="entry name" value="REGULATOR OF CHROMOSOME CONDENSATION"/>
    <property type="match status" value="1"/>
</dbReference>
<evidence type="ECO:0000259" key="2">
    <source>
        <dbReference type="PROSITE" id="PS50181"/>
    </source>
</evidence>
<dbReference type="InterPro" id="IPR001810">
    <property type="entry name" value="F-box_dom"/>
</dbReference>
<gene>
    <name evidence="3" type="ORF">NCTC11370_01282</name>
</gene>
<dbReference type="STRING" id="1094715.GCA_000236165_01140"/>
<feature type="domain" description="F-box" evidence="2">
    <location>
        <begin position="10"/>
        <end position="60"/>
    </location>
</feature>
<name>A0A377G8S3_9GAMM</name>
<dbReference type="PRINTS" id="PR00633">
    <property type="entry name" value="RCCNDNSATION"/>
</dbReference>